<evidence type="ECO:0000259" key="2">
    <source>
        <dbReference type="Pfam" id="PF03972"/>
    </source>
</evidence>
<dbReference type="RefSeq" id="WP_110374788.1">
    <property type="nucleotide sequence ID" value="NZ_JAHBRY010000001.1"/>
</dbReference>
<evidence type="ECO:0000313" key="4">
    <source>
        <dbReference type="Proteomes" id="UP000248021"/>
    </source>
</evidence>
<dbReference type="InterPro" id="IPR036148">
    <property type="entry name" value="MmgE/PrpD_sf"/>
</dbReference>
<accession>A0A2V3U8P2</accession>
<reference evidence="3 4" key="1">
    <citation type="submission" date="2018-05" db="EMBL/GenBank/DDBJ databases">
        <title>Genomic Encyclopedia of Type Strains, Phase IV (KMG-IV): sequencing the most valuable type-strain genomes for metagenomic binning, comparative biology and taxonomic classification.</title>
        <authorList>
            <person name="Goeker M."/>
        </authorList>
    </citation>
    <scope>NUCLEOTIDE SEQUENCE [LARGE SCALE GENOMIC DNA]</scope>
    <source>
        <strain evidence="3 4">DSM 6462</strain>
    </source>
</reference>
<evidence type="ECO:0000313" key="3">
    <source>
        <dbReference type="EMBL" id="PXW58694.1"/>
    </source>
</evidence>
<dbReference type="GO" id="GO:0016829">
    <property type="term" value="F:lyase activity"/>
    <property type="evidence" value="ECO:0007669"/>
    <property type="project" value="InterPro"/>
</dbReference>
<proteinExistence type="inferred from homology"/>
<dbReference type="AlphaFoldDB" id="A0A2V3U8P2"/>
<comment type="caution">
    <text evidence="3">The sequence shown here is derived from an EMBL/GenBank/DDBJ whole genome shotgun (WGS) entry which is preliminary data.</text>
</comment>
<protein>
    <submittedName>
        <fullName evidence="3">2-methylcitrate dehydratase PrpD</fullName>
    </submittedName>
</protein>
<dbReference type="SUPFAM" id="SSF103378">
    <property type="entry name" value="2-methylcitrate dehydratase PrpD"/>
    <property type="match status" value="1"/>
</dbReference>
<dbReference type="Pfam" id="PF03972">
    <property type="entry name" value="MmgE_PrpD_N"/>
    <property type="match status" value="1"/>
</dbReference>
<feature type="domain" description="MmgE/PrpD N-terminal" evidence="2">
    <location>
        <begin position="21"/>
        <end position="242"/>
    </location>
</feature>
<sequence>MNEGTVSAELINRMRCFVDADWDPAIRRRTELCLIDSISCFSAGLGLAHFKPSAVVAPSLFGTNAANDDTSTLSPFLAAYLYGQAANALDYDDTLLGHPGAPIIGAILAVAARERLPMDRLLRGIAAGYEAHWILASSAIPSRERAALVRSVGVWDTVAASIGIAISFGRSSEFLERLVGVAVAHSLLPYTAKWYERPVPALKNNLGWAAAGAVMAVGLVEAGQTGVSNALDGASGMWRMAGSDQCDLTRTRKDQPAVARVGFKQFPACWHLQEYLKSFSISLQQLTDNEEIVAITVKGPAEVEKFCRRDIIVPADVAFSLPATFSLLLAGVEPGSQWDAVANHSPALRYKDRFVFDLSEERSVTLELTSGRLITADVAVSDPTDLASFGLDEKGVLAKSERLTPSPLRSALDMAFTSTHGDPAQLYEAVARMIIRTCQGKPLDHVL</sequence>
<dbReference type="OrthoDB" id="5415580at2"/>
<organism evidence="3 4">
    <name type="scientific">Chelatococcus asaccharovorans</name>
    <dbReference type="NCBI Taxonomy" id="28210"/>
    <lineage>
        <taxon>Bacteria</taxon>
        <taxon>Pseudomonadati</taxon>
        <taxon>Pseudomonadota</taxon>
        <taxon>Alphaproteobacteria</taxon>
        <taxon>Hyphomicrobiales</taxon>
        <taxon>Chelatococcaceae</taxon>
        <taxon>Chelatococcus</taxon>
    </lineage>
</organism>
<dbReference type="InterPro" id="IPR045336">
    <property type="entry name" value="MmgE_PrpD_N"/>
</dbReference>
<gene>
    <name evidence="3" type="ORF">C7450_10540</name>
</gene>
<dbReference type="PANTHER" id="PTHR16943">
    <property type="entry name" value="2-METHYLCITRATE DEHYDRATASE-RELATED"/>
    <property type="match status" value="1"/>
</dbReference>
<dbReference type="InterPro" id="IPR042183">
    <property type="entry name" value="MmgE/PrpD_sf_1"/>
</dbReference>
<name>A0A2V3U8P2_9HYPH</name>
<dbReference type="Gene3D" id="1.10.4100.10">
    <property type="entry name" value="2-methylcitrate dehydratase PrpD"/>
    <property type="match status" value="1"/>
</dbReference>
<comment type="similarity">
    <text evidence="1">Belongs to the PrpD family.</text>
</comment>
<dbReference type="InterPro" id="IPR005656">
    <property type="entry name" value="MmgE_PrpD"/>
</dbReference>
<evidence type="ECO:0000256" key="1">
    <source>
        <dbReference type="ARBA" id="ARBA00006174"/>
    </source>
</evidence>
<dbReference type="PANTHER" id="PTHR16943:SF8">
    <property type="entry name" value="2-METHYLCITRATE DEHYDRATASE"/>
    <property type="match status" value="1"/>
</dbReference>
<keyword evidence="4" id="KW-1185">Reference proteome</keyword>
<dbReference type="Proteomes" id="UP000248021">
    <property type="component" value="Unassembled WGS sequence"/>
</dbReference>
<dbReference type="EMBL" id="QJJK01000005">
    <property type="protein sequence ID" value="PXW58694.1"/>
    <property type="molecule type" value="Genomic_DNA"/>
</dbReference>